<evidence type="ECO:0000313" key="3">
    <source>
        <dbReference type="Proteomes" id="UP001501183"/>
    </source>
</evidence>
<gene>
    <name evidence="2" type="ORF">GCM10023094_04800</name>
</gene>
<comment type="caution">
    <text evidence="2">The sequence shown here is derived from an EMBL/GenBank/DDBJ whole genome shotgun (WGS) entry which is preliminary data.</text>
</comment>
<proteinExistence type="predicted"/>
<keyword evidence="1" id="KW-0472">Membrane</keyword>
<evidence type="ECO:0000256" key="1">
    <source>
        <dbReference type="SAM" id="Phobius"/>
    </source>
</evidence>
<keyword evidence="1" id="KW-1133">Transmembrane helix</keyword>
<dbReference type="EMBL" id="BAABFB010000017">
    <property type="protein sequence ID" value="GAA4472570.1"/>
    <property type="molecule type" value="Genomic_DNA"/>
</dbReference>
<accession>A0ABP8NW74</accession>
<evidence type="ECO:0000313" key="2">
    <source>
        <dbReference type="EMBL" id="GAA4472570.1"/>
    </source>
</evidence>
<reference evidence="3" key="1">
    <citation type="journal article" date="2019" name="Int. J. Syst. Evol. Microbiol.">
        <title>The Global Catalogue of Microorganisms (GCM) 10K type strain sequencing project: providing services to taxonomists for standard genome sequencing and annotation.</title>
        <authorList>
            <consortium name="The Broad Institute Genomics Platform"/>
            <consortium name="The Broad Institute Genome Sequencing Center for Infectious Disease"/>
            <person name="Wu L."/>
            <person name="Ma J."/>
        </authorList>
    </citation>
    <scope>NUCLEOTIDE SEQUENCE [LARGE SCALE GENOMIC DNA]</scope>
    <source>
        <strain evidence="3">JCM 32206</strain>
    </source>
</reference>
<keyword evidence="1" id="KW-0812">Transmembrane</keyword>
<feature type="transmembrane region" description="Helical" evidence="1">
    <location>
        <begin position="50"/>
        <end position="68"/>
    </location>
</feature>
<sequence length="210" mass="21914">MRAGDAGSVDLDLVPTHLIAPRLRRLAVGAVVFGVVVGAVVGLFTSLTVALVVGALIAVPTAVSALLATRRRMWMTGTVIHAHSGVRTVSVDVAQAVSAELLVRSGRVSQVALKVGDGSRAVTVPLALYTDDGGRELEVLALRSLADGLVSGELAPAVAMSTALIAQLRAEARGASLEERPLYRAVRLARDANRVPRTVLTDDEVVRLTD</sequence>
<feature type="transmembrane region" description="Helical" evidence="1">
    <location>
        <begin position="26"/>
        <end position="44"/>
    </location>
</feature>
<dbReference type="RefSeq" id="WP_345341759.1">
    <property type="nucleotide sequence ID" value="NZ_BAABFB010000017.1"/>
</dbReference>
<organism evidence="2 3">
    <name type="scientific">Rhodococcus olei</name>
    <dbReference type="NCBI Taxonomy" id="2161675"/>
    <lineage>
        <taxon>Bacteria</taxon>
        <taxon>Bacillati</taxon>
        <taxon>Actinomycetota</taxon>
        <taxon>Actinomycetes</taxon>
        <taxon>Mycobacteriales</taxon>
        <taxon>Nocardiaceae</taxon>
        <taxon>Rhodococcus</taxon>
    </lineage>
</organism>
<protein>
    <recommendedName>
        <fullName evidence="4">PH (Pleckstrin Homology) domain-containing protein</fullName>
    </recommendedName>
</protein>
<evidence type="ECO:0008006" key="4">
    <source>
        <dbReference type="Google" id="ProtNLM"/>
    </source>
</evidence>
<dbReference type="Proteomes" id="UP001501183">
    <property type="component" value="Unassembled WGS sequence"/>
</dbReference>
<name>A0ABP8NW74_9NOCA</name>
<keyword evidence="3" id="KW-1185">Reference proteome</keyword>